<evidence type="ECO:0000313" key="3">
    <source>
        <dbReference type="Proteomes" id="UP000722485"/>
    </source>
</evidence>
<protein>
    <submittedName>
        <fullName evidence="2">Uncharacterized protein</fullName>
    </submittedName>
</protein>
<dbReference type="AlphaFoldDB" id="A0A9P5LGL1"/>
<dbReference type="OrthoDB" id="2883672at2759"/>
<sequence>MPNKSRLDRVFARLLQNHPYGWALYKKATAEELHPGCCGYFDTDGDWHTLVDLMSSEEDLIRQGWDAPGNKLGNKDEEPETLIWSPKTSKSVVSCQIGGEAGASPVLRHRVGNESAAIQWMKDNTPEILTQYRPIVERHGIWVVTKTYTSHRCGVVVMASKSSKVEIGIGASAPGLFTLDPSSSWASSHGDLAAEIHEDERGVVAFISGIYFSKKLFSSKLKHLSDQDDQKKKIFRGGYVESDEGGSEDEEYGQNDESGQDETDEDEEEFEMQLYNCHGA</sequence>
<keyword evidence="3" id="KW-1185">Reference proteome</keyword>
<dbReference type="Proteomes" id="UP000722485">
    <property type="component" value="Unassembled WGS sequence"/>
</dbReference>
<name>A0A9P5LGL1_9HYPO</name>
<feature type="region of interest" description="Disordered" evidence="1">
    <location>
        <begin position="235"/>
        <end position="269"/>
    </location>
</feature>
<evidence type="ECO:0000256" key="1">
    <source>
        <dbReference type="SAM" id="MobiDB-lite"/>
    </source>
</evidence>
<gene>
    <name evidence="2" type="ORF">G7Z17_g6188</name>
</gene>
<accession>A0A9P5LGL1</accession>
<evidence type="ECO:0000313" key="2">
    <source>
        <dbReference type="EMBL" id="KAF7549733.1"/>
    </source>
</evidence>
<organism evidence="2 3">
    <name type="scientific">Cylindrodendrum hubeiense</name>
    <dbReference type="NCBI Taxonomy" id="595255"/>
    <lineage>
        <taxon>Eukaryota</taxon>
        <taxon>Fungi</taxon>
        <taxon>Dikarya</taxon>
        <taxon>Ascomycota</taxon>
        <taxon>Pezizomycotina</taxon>
        <taxon>Sordariomycetes</taxon>
        <taxon>Hypocreomycetidae</taxon>
        <taxon>Hypocreales</taxon>
        <taxon>Nectriaceae</taxon>
        <taxon>Cylindrodendrum</taxon>
    </lineage>
</organism>
<dbReference type="EMBL" id="JAANBB010000115">
    <property type="protein sequence ID" value="KAF7549733.1"/>
    <property type="molecule type" value="Genomic_DNA"/>
</dbReference>
<proteinExistence type="predicted"/>
<feature type="compositionally biased region" description="Acidic residues" evidence="1">
    <location>
        <begin position="241"/>
        <end position="269"/>
    </location>
</feature>
<reference evidence="2" key="1">
    <citation type="submission" date="2020-03" db="EMBL/GenBank/DDBJ databases">
        <title>Draft Genome Sequence of Cylindrodendrum hubeiense.</title>
        <authorList>
            <person name="Buettner E."/>
            <person name="Kellner H."/>
        </authorList>
    </citation>
    <scope>NUCLEOTIDE SEQUENCE</scope>
    <source>
        <strain evidence="2">IHI 201604</strain>
    </source>
</reference>
<comment type="caution">
    <text evidence="2">The sequence shown here is derived from an EMBL/GenBank/DDBJ whole genome shotgun (WGS) entry which is preliminary data.</text>
</comment>